<evidence type="ECO:0000313" key="4">
    <source>
        <dbReference type="Proteomes" id="UP000741013"/>
    </source>
</evidence>
<evidence type="ECO:0000313" key="3">
    <source>
        <dbReference type="EMBL" id="MBP2184822.1"/>
    </source>
</evidence>
<dbReference type="RefSeq" id="WP_209667785.1">
    <property type="nucleotide sequence ID" value="NZ_JAGGMS010000001.1"/>
</dbReference>
<keyword evidence="2" id="KW-0472">Membrane</keyword>
<evidence type="ECO:0000256" key="2">
    <source>
        <dbReference type="SAM" id="Phobius"/>
    </source>
</evidence>
<evidence type="ECO:0000256" key="1">
    <source>
        <dbReference type="SAM" id="MobiDB-lite"/>
    </source>
</evidence>
<evidence type="ECO:0008006" key="5">
    <source>
        <dbReference type="Google" id="ProtNLM"/>
    </source>
</evidence>
<dbReference type="Proteomes" id="UP000741013">
    <property type="component" value="Unassembled WGS sequence"/>
</dbReference>
<keyword evidence="4" id="KW-1185">Reference proteome</keyword>
<keyword evidence="2" id="KW-1133">Transmembrane helix</keyword>
<proteinExistence type="predicted"/>
<organism evidence="3 4">
    <name type="scientific">Amycolatopsis magusensis</name>
    <dbReference type="NCBI Taxonomy" id="882444"/>
    <lineage>
        <taxon>Bacteria</taxon>
        <taxon>Bacillati</taxon>
        <taxon>Actinomycetota</taxon>
        <taxon>Actinomycetes</taxon>
        <taxon>Pseudonocardiales</taxon>
        <taxon>Pseudonocardiaceae</taxon>
        <taxon>Amycolatopsis</taxon>
    </lineage>
</organism>
<keyword evidence="2" id="KW-0812">Transmembrane</keyword>
<name>A0ABS4PZH6_9PSEU</name>
<feature type="region of interest" description="Disordered" evidence="1">
    <location>
        <begin position="177"/>
        <end position="235"/>
    </location>
</feature>
<sequence length="235" mass="27214">MPTWVVVLIVIAAVVVAGAVVWLVMQEMQRKRLQRKFGPEYERAVADHDNPRAAQRELAAREKRHNELDIRPLSPQAKERYTAQWAQIQAQFVDSPSPAVAEADRVLTQLMAERGYPTEGYDQQLADLSVKHSKTLDHYRHAHETMVGHEHEQKSTEDLRDAMVRYRTVFEDLLDDDAADDGHRHGETKQEAKHDAKHDPKHDDRGETRTEARVEDRIDERHDTTNERHDVRNGR</sequence>
<dbReference type="EMBL" id="JAGGMS010000001">
    <property type="protein sequence ID" value="MBP2184822.1"/>
    <property type="molecule type" value="Genomic_DNA"/>
</dbReference>
<reference evidence="3 4" key="1">
    <citation type="submission" date="2021-03" db="EMBL/GenBank/DDBJ databases">
        <title>Sequencing the genomes of 1000 actinobacteria strains.</title>
        <authorList>
            <person name="Klenk H.-P."/>
        </authorList>
    </citation>
    <scope>NUCLEOTIDE SEQUENCE [LARGE SCALE GENOMIC DNA]</scope>
    <source>
        <strain evidence="3 4">DSM 45510</strain>
    </source>
</reference>
<protein>
    <recommendedName>
        <fullName evidence="5">Secreted protein</fullName>
    </recommendedName>
</protein>
<comment type="caution">
    <text evidence="3">The sequence shown here is derived from an EMBL/GenBank/DDBJ whole genome shotgun (WGS) entry which is preliminary data.</text>
</comment>
<accession>A0ABS4PZH6</accession>
<feature type="transmembrane region" description="Helical" evidence="2">
    <location>
        <begin position="6"/>
        <end position="25"/>
    </location>
</feature>
<gene>
    <name evidence="3" type="ORF">JOM49_006348</name>
</gene>
<feature type="compositionally biased region" description="Basic and acidic residues" evidence="1">
    <location>
        <begin position="180"/>
        <end position="235"/>
    </location>
</feature>